<gene>
    <name evidence="3" type="ORF">ACG00X_15990</name>
</gene>
<keyword evidence="1" id="KW-0732">Signal</keyword>
<evidence type="ECO:0000313" key="4">
    <source>
        <dbReference type="Proteomes" id="UP001606305"/>
    </source>
</evidence>
<dbReference type="Proteomes" id="UP001606305">
    <property type="component" value="Unassembled WGS sequence"/>
</dbReference>
<dbReference type="InterPro" id="IPR013424">
    <property type="entry name" value="Ice-binding_C"/>
</dbReference>
<dbReference type="EMBL" id="JBIGIA010000012">
    <property type="protein sequence ID" value="MFG6458342.1"/>
    <property type="molecule type" value="Genomic_DNA"/>
</dbReference>
<sequence>MKTTLHFPLLPLLCAAALALPASAGVVLTQGAGSATPAATHLTYTADFEANAELASPWSEGGLLFSQVGGLAADNGGCGYAGELCLAYPGQVYSEVFSGNFFATAGYNAYLSIRSAGADLGGIEFAVDSGYATIHLMWQTWLDGVLTGTGKAALGAQGIGGIVGLSDANGFDEVRLYTFDSASDSSGYSTPQIDSVHAFVVPEPGSLALAALAGIVMAAGRRRRAG</sequence>
<evidence type="ECO:0000313" key="3">
    <source>
        <dbReference type="EMBL" id="MFG6458342.1"/>
    </source>
</evidence>
<dbReference type="RefSeq" id="WP_394489202.1">
    <property type="nucleotide sequence ID" value="NZ_JBIGIA010000012.1"/>
</dbReference>
<dbReference type="Pfam" id="PF07589">
    <property type="entry name" value="PEP-CTERM"/>
    <property type="match status" value="1"/>
</dbReference>
<evidence type="ECO:0000259" key="2">
    <source>
        <dbReference type="Pfam" id="PF07589"/>
    </source>
</evidence>
<organism evidence="3 4">
    <name type="scientific">Pelomonas nitida</name>
    <dbReference type="NCBI Taxonomy" id="3299027"/>
    <lineage>
        <taxon>Bacteria</taxon>
        <taxon>Pseudomonadati</taxon>
        <taxon>Pseudomonadota</taxon>
        <taxon>Betaproteobacteria</taxon>
        <taxon>Burkholderiales</taxon>
        <taxon>Sphaerotilaceae</taxon>
        <taxon>Roseateles</taxon>
    </lineage>
</organism>
<comment type="caution">
    <text evidence="3">The sequence shown here is derived from an EMBL/GenBank/DDBJ whole genome shotgun (WGS) entry which is preliminary data.</text>
</comment>
<accession>A0ABW7G914</accession>
<protein>
    <submittedName>
        <fullName evidence="3">PEP-CTERM sorting domain-containing protein</fullName>
    </submittedName>
</protein>
<dbReference type="NCBIfam" id="TIGR02595">
    <property type="entry name" value="PEP_CTERM"/>
    <property type="match status" value="1"/>
</dbReference>
<feature type="chain" id="PRO_5047228066" evidence="1">
    <location>
        <begin position="25"/>
        <end position="226"/>
    </location>
</feature>
<feature type="signal peptide" evidence="1">
    <location>
        <begin position="1"/>
        <end position="24"/>
    </location>
</feature>
<reference evidence="3 4" key="1">
    <citation type="submission" date="2024-09" db="EMBL/GenBank/DDBJ databases">
        <title>Novel species of the genus Pelomonas and Roseateles isolated from streams.</title>
        <authorList>
            <person name="Lu H."/>
        </authorList>
    </citation>
    <scope>NUCLEOTIDE SEQUENCE [LARGE SCALE GENOMIC DNA]</scope>
    <source>
        <strain evidence="3 4">BYS96W</strain>
    </source>
</reference>
<proteinExistence type="predicted"/>
<name>A0ABW7G914_9BURK</name>
<keyword evidence="4" id="KW-1185">Reference proteome</keyword>
<feature type="domain" description="Ice-binding protein C-terminal" evidence="2">
    <location>
        <begin position="201"/>
        <end position="224"/>
    </location>
</feature>
<evidence type="ECO:0000256" key="1">
    <source>
        <dbReference type="SAM" id="SignalP"/>
    </source>
</evidence>